<dbReference type="PANTHER" id="PTHR30349:SF64">
    <property type="entry name" value="PROPHAGE INTEGRASE INTD-RELATED"/>
    <property type="match status" value="1"/>
</dbReference>
<proteinExistence type="inferred from homology"/>
<dbReference type="Gene3D" id="1.10.150.130">
    <property type="match status" value="1"/>
</dbReference>
<evidence type="ECO:0000256" key="1">
    <source>
        <dbReference type="ARBA" id="ARBA00008857"/>
    </source>
</evidence>
<feature type="domain" description="Core-binding (CB)" evidence="6">
    <location>
        <begin position="26"/>
        <end position="103"/>
    </location>
</feature>
<dbReference type="PANTHER" id="PTHR30349">
    <property type="entry name" value="PHAGE INTEGRASE-RELATED"/>
    <property type="match status" value="1"/>
</dbReference>
<dbReference type="Gene3D" id="1.10.443.10">
    <property type="entry name" value="Intergrase catalytic core"/>
    <property type="match status" value="1"/>
</dbReference>
<sequence>MIGSCPILFSERETTMPGPLPRPIPPTWNEQVTTWITWLASRGISSTTIYSWKHKLLAFAHFTQQPPELITANDIEQWLARNKSRNTKRADLCAMRSFYSCMTLKKKIKHDPSQDVVMSKRSVRKMTPAPYQSVMNLKKTTEPRIQLMVLLMSEMGLRRSEVSAVHAHDLNQELNGKLTLTIHGKGDKERLVPVSPRVKRLLLKQLKQSKSGWLFPSRNHGHESGKHLTGATIGKLVRQETGWSPHAFRRRFATDTFQATHNIFAVKELLGHANLAVTQQYLWTDQQELEQAMRDLNDWRTQQQKLIRVQ</sequence>
<comment type="similarity">
    <text evidence="1">Belongs to the 'phage' integrase family.</text>
</comment>
<gene>
    <name evidence="7" type="ORF">AEAE_0993</name>
</gene>
<dbReference type="PROSITE" id="PS51900">
    <property type="entry name" value="CB"/>
    <property type="match status" value="1"/>
</dbReference>
<protein>
    <submittedName>
        <fullName evidence="7">Integrase</fullName>
    </submittedName>
</protein>
<reference evidence="7 8" key="1">
    <citation type="journal article" date="2017" name="BMC Genomics">
        <title>Comparative genomic and phylogenomic analyses of the Bifidobacteriaceae family.</title>
        <authorList>
            <person name="Lugli G.A."/>
            <person name="Milani C."/>
            <person name="Turroni F."/>
            <person name="Duranti S."/>
            <person name="Mancabelli L."/>
            <person name="Mangifesta M."/>
            <person name="Ferrario C."/>
            <person name="Modesto M."/>
            <person name="Mattarelli P."/>
            <person name="Jiri K."/>
            <person name="van Sinderen D."/>
            <person name="Ventura M."/>
        </authorList>
    </citation>
    <scope>NUCLEOTIDE SEQUENCE [LARGE SCALE GENOMIC DNA]</scope>
    <source>
        <strain evidence="7 8">LMG 21773</strain>
    </source>
</reference>
<dbReference type="GO" id="GO:0006310">
    <property type="term" value="P:DNA recombination"/>
    <property type="evidence" value="ECO:0007669"/>
    <property type="project" value="UniProtKB-KW"/>
</dbReference>
<dbReference type="InterPro" id="IPR010998">
    <property type="entry name" value="Integrase_recombinase_N"/>
</dbReference>
<dbReference type="GO" id="GO:0015074">
    <property type="term" value="P:DNA integration"/>
    <property type="evidence" value="ECO:0007669"/>
    <property type="project" value="InterPro"/>
</dbReference>
<evidence type="ECO:0000256" key="4">
    <source>
        <dbReference type="PROSITE-ProRule" id="PRU01248"/>
    </source>
</evidence>
<dbReference type="Proteomes" id="UP000228976">
    <property type="component" value="Unassembled WGS sequence"/>
</dbReference>
<evidence type="ECO:0000313" key="7">
    <source>
        <dbReference type="EMBL" id="OZG56505.1"/>
    </source>
</evidence>
<dbReference type="InterPro" id="IPR002104">
    <property type="entry name" value="Integrase_catalytic"/>
</dbReference>
<keyword evidence="3" id="KW-0233">DNA recombination</keyword>
<dbReference type="Pfam" id="PF00589">
    <property type="entry name" value="Phage_integrase"/>
    <property type="match status" value="1"/>
</dbReference>
<dbReference type="InterPro" id="IPR013762">
    <property type="entry name" value="Integrase-like_cat_sf"/>
</dbReference>
<dbReference type="InterPro" id="IPR050090">
    <property type="entry name" value="Tyrosine_recombinase_XerCD"/>
</dbReference>
<dbReference type="InterPro" id="IPR044068">
    <property type="entry name" value="CB"/>
</dbReference>
<dbReference type="GO" id="GO:0003677">
    <property type="term" value="F:DNA binding"/>
    <property type="evidence" value="ECO:0007669"/>
    <property type="project" value="UniProtKB-UniRule"/>
</dbReference>
<evidence type="ECO:0000259" key="6">
    <source>
        <dbReference type="PROSITE" id="PS51900"/>
    </source>
</evidence>
<evidence type="ECO:0000256" key="2">
    <source>
        <dbReference type="ARBA" id="ARBA00023125"/>
    </source>
</evidence>
<accession>A0A261FBT7</accession>
<keyword evidence="2 4" id="KW-0238">DNA-binding</keyword>
<name>A0A261FBT7_9BIFI</name>
<dbReference type="SUPFAM" id="SSF56349">
    <property type="entry name" value="DNA breaking-rejoining enzymes"/>
    <property type="match status" value="1"/>
</dbReference>
<evidence type="ECO:0000256" key="3">
    <source>
        <dbReference type="ARBA" id="ARBA00023172"/>
    </source>
</evidence>
<dbReference type="InterPro" id="IPR011010">
    <property type="entry name" value="DNA_brk_join_enz"/>
</dbReference>
<keyword evidence="8" id="KW-1185">Reference proteome</keyword>
<dbReference type="EMBL" id="MWWU01000002">
    <property type="protein sequence ID" value="OZG56505.1"/>
    <property type="molecule type" value="Genomic_DNA"/>
</dbReference>
<dbReference type="AlphaFoldDB" id="A0A261FBT7"/>
<feature type="domain" description="Tyr recombinase" evidence="5">
    <location>
        <begin position="121"/>
        <end position="294"/>
    </location>
</feature>
<evidence type="ECO:0000313" key="8">
    <source>
        <dbReference type="Proteomes" id="UP000228976"/>
    </source>
</evidence>
<evidence type="ECO:0000259" key="5">
    <source>
        <dbReference type="PROSITE" id="PS51898"/>
    </source>
</evidence>
<dbReference type="CDD" id="cd00397">
    <property type="entry name" value="DNA_BRE_C"/>
    <property type="match status" value="1"/>
</dbReference>
<dbReference type="PROSITE" id="PS51898">
    <property type="entry name" value="TYR_RECOMBINASE"/>
    <property type="match status" value="1"/>
</dbReference>
<comment type="caution">
    <text evidence="7">The sequence shown here is derived from an EMBL/GenBank/DDBJ whole genome shotgun (WGS) entry which is preliminary data.</text>
</comment>
<organism evidence="7 8">
    <name type="scientific">Aeriscardovia aeriphila</name>
    <dbReference type="NCBI Taxonomy" id="218139"/>
    <lineage>
        <taxon>Bacteria</taxon>
        <taxon>Bacillati</taxon>
        <taxon>Actinomycetota</taxon>
        <taxon>Actinomycetes</taxon>
        <taxon>Bifidobacteriales</taxon>
        <taxon>Bifidobacteriaceae</taxon>
        <taxon>Aeriscardovia</taxon>
    </lineage>
</organism>